<reference evidence="2" key="1">
    <citation type="submission" date="2022-11" db="UniProtKB">
        <authorList>
            <consortium name="WormBaseParasite"/>
        </authorList>
    </citation>
    <scope>IDENTIFICATION</scope>
</reference>
<organism evidence="1 2">
    <name type="scientific">Panagrolaimus sp. PS1159</name>
    <dbReference type="NCBI Taxonomy" id="55785"/>
    <lineage>
        <taxon>Eukaryota</taxon>
        <taxon>Metazoa</taxon>
        <taxon>Ecdysozoa</taxon>
        <taxon>Nematoda</taxon>
        <taxon>Chromadorea</taxon>
        <taxon>Rhabditida</taxon>
        <taxon>Tylenchina</taxon>
        <taxon>Panagrolaimomorpha</taxon>
        <taxon>Panagrolaimoidea</taxon>
        <taxon>Panagrolaimidae</taxon>
        <taxon>Panagrolaimus</taxon>
    </lineage>
</organism>
<sequence length="89" mass="9975">MGQLQSLLKLNSSGFEKMKENQTPPCSRKTLSDPRSPTVEVCRTPIETLCSQNENTSTPKTGKSFMSLRKWMAERDNEKKAVISSSSHN</sequence>
<proteinExistence type="predicted"/>
<name>A0AC35G5B3_9BILA</name>
<evidence type="ECO:0000313" key="1">
    <source>
        <dbReference type="Proteomes" id="UP000887580"/>
    </source>
</evidence>
<accession>A0AC35G5B3</accession>
<evidence type="ECO:0000313" key="2">
    <source>
        <dbReference type="WBParaSite" id="PS1159_v2.g24167.t1"/>
    </source>
</evidence>
<protein>
    <submittedName>
        <fullName evidence="2">Uncharacterized protein</fullName>
    </submittedName>
</protein>
<dbReference type="Proteomes" id="UP000887580">
    <property type="component" value="Unplaced"/>
</dbReference>
<dbReference type="WBParaSite" id="PS1159_v2.g24167.t1">
    <property type="protein sequence ID" value="PS1159_v2.g24167.t1"/>
    <property type="gene ID" value="PS1159_v2.g24167"/>
</dbReference>